<evidence type="ECO:0000256" key="2">
    <source>
        <dbReference type="ARBA" id="ARBA00022755"/>
    </source>
</evidence>
<evidence type="ECO:0000256" key="3">
    <source>
        <dbReference type="ARBA" id="ARBA00022840"/>
    </source>
</evidence>
<dbReference type="FunFam" id="3.40.50.20:FF:000017">
    <property type="entry name" value="N5-carboxyaminoimidazole ribonucleotide synthase"/>
    <property type="match status" value="1"/>
</dbReference>
<keyword evidence="2 4" id="KW-0658">Purine biosynthesis</keyword>
<comment type="caution">
    <text evidence="7">The sequence shown here is derived from an EMBL/GenBank/DDBJ whole genome shotgun (WGS) entry which is preliminary data.</text>
</comment>
<dbReference type="Pfam" id="PF02222">
    <property type="entry name" value="ATP-grasp"/>
    <property type="match status" value="1"/>
</dbReference>
<comment type="function">
    <text evidence="5">Catalyzes the ATP-dependent conversion of 5-aminoimidazole ribonucleotide (AIR) and HCO(3)- to N5-carboxyaminoimidazole ribonucleotide (N5-CAIR).</text>
</comment>
<dbReference type="GO" id="GO:0004638">
    <property type="term" value="F:phosphoribosylaminoimidazole carboxylase activity"/>
    <property type="evidence" value="ECO:0007669"/>
    <property type="project" value="InterPro"/>
</dbReference>
<dbReference type="Gene3D" id="3.30.470.20">
    <property type="entry name" value="ATP-grasp fold, B domain"/>
    <property type="match status" value="1"/>
</dbReference>
<feature type="domain" description="ATP-grasp" evidence="6">
    <location>
        <begin position="84"/>
        <end position="267"/>
    </location>
</feature>
<evidence type="ECO:0000256" key="1">
    <source>
        <dbReference type="ARBA" id="ARBA00022741"/>
    </source>
</evidence>
<evidence type="ECO:0000259" key="6">
    <source>
        <dbReference type="PROSITE" id="PS50975"/>
    </source>
</evidence>
<keyword evidence="4 5" id="KW-0436">Ligase</keyword>
<evidence type="ECO:0000256" key="5">
    <source>
        <dbReference type="RuleBase" id="RU361200"/>
    </source>
</evidence>
<dbReference type="HAMAP" id="MF_01928">
    <property type="entry name" value="PurK"/>
    <property type="match status" value="1"/>
</dbReference>
<dbReference type="GO" id="GO:0006189">
    <property type="term" value="P:'de novo' IMP biosynthetic process"/>
    <property type="evidence" value="ECO:0007669"/>
    <property type="project" value="UniProtKB-UniRule"/>
</dbReference>
<comment type="function">
    <text evidence="4">Catalyzes the ATP-dependent conversion of 5-aminoimidazole ribonucleotide (AIR) and HCO(3)(-) to N5-carboxyaminoimidazole ribonucleotide (N5-CAIR).</text>
</comment>
<proteinExistence type="inferred from homology"/>
<dbReference type="Gene3D" id="3.30.1490.20">
    <property type="entry name" value="ATP-grasp fold, A domain"/>
    <property type="match status" value="1"/>
</dbReference>
<dbReference type="FunFam" id="3.30.470.20:FF:000034">
    <property type="entry name" value="N5-carboxyaminoimidazole ribonucleotide synthase"/>
    <property type="match status" value="1"/>
</dbReference>
<dbReference type="InterPro" id="IPR005875">
    <property type="entry name" value="PurK"/>
</dbReference>
<dbReference type="PROSITE" id="PS50975">
    <property type="entry name" value="ATP_GRASP"/>
    <property type="match status" value="1"/>
</dbReference>
<feature type="binding site" evidence="4">
    <location>
        <position position="80"/>
    </location>
    <ligand>
        <name>ATP</name>
        <dbReference type="ChEBI" id="CHEBI:30616"/>
    </ligand>
</feature>
<keyword evidence="8" id="KW-1185">Reference proteome</keyword>
<dbReference type="SUPFAM" id="SSF51246">
    <property type="entry name" value="Rudiment single hybrid motif"/>
    <property type="match status" value="1"/>
</dbReference>
<dbReference type="SUPFAM" id="SSF52440">
    <property type="entry name" value="PreATP-grasp domain"/>
    <property type="match status" value="1"/>
</dbReference>
<comment type="catalytic activity">
    <reaction evidence="4 5">
        <text>5-amino-1-(5-phospho-beta-D-ribosyl)imidazole + hydrogencarbonate + ATP = 5-carboxyamino-1-(5-phospho-D-ribosyl)imidazole + ADP + phosphate + 2 H(+)</text>
        <dbReference type="Rhea" id="RHEA:19317"/>
        <dbReference type="ChEBI" id="CHEBI:15378"/>
        <dbReference type="ChEBI" id="CHEBI:17544"/>
        <dbReference type="ChEBI" id="CHEBI:30616"/>
        <dbReference type="ChEBI" id="CHEBI:43474"/>
        <dbReference type="ChEBI" id="CHEBI:58730"/>
        <dbReference type="ChEBI" id="CHEBI:137981"/>
        <dbReference type="ChEBI" id="CHEBI:456216"/>
        <dbReference type="EC" id="6.3.4.18"/>
    </reaction>
</comment>
<keyword evidence="1 4" id="KW-0547">Nucleotide-binding</keyword>
<feature type="binding site" evidence="4">
    <location>
        <position position="161"/>
    </location>
    <ligand>
        <name>ATP</name>
        <dbReference type="ChEBI" id="CHEBI:30616"/>
    </ligand>
</feature>
<dbReference type="SUPFAM" id="SSF56059">
    <property type="entry name" value="Glutathione synthetase ATP-binding domain-like"/>
    <property type="match status" value="1"/>
</dbReference>
<evidence type="ECO:0000256" key="4">
    <source>
        <dbReference type="HAMAP-Rule" id="MF_01928"/>
    </source>
</evidence>
<protein>
    <recommendedName>
        <fullName evidence="4 5">N5-carboxyaminoimidazole ribonucleotide synthase</fullName>
        <shortName evidence="4 5">N5-CAIR synthase</shortName>
        <ecNumber evidence="4 5">6.3.4.18</ecNumber>
    </recommendedName>
    <alternativeName>
        <fullName evidence="4 5">5-(carboxyamino)imidazole ribonucleotide synthetase</fullName>
    </alternativeName>
</protein>
<comment type="pathway">
    <text evidence="4 5">Purine metabolism; IMP biosynthesis via de novo pathway; 5-amino-1-(5-phospho-D-ribosyl)imidazole-4-carboxylate from 5-amino-1-(5-phospho-D-ribosyl)imidazole (N5-CAIR route): step 1/2.</text>
</comment>
<dbReference type="GO" id="GO:0005829">
    <property type="term" value="C:cytosol"/>
    <property type="evidence" value="ECO:0007669"/>
    <property type="project" value="TreeGrafter"/>
</dbReference>
<dbReference type="InterPro" id="IPR016185">
    <property type="entry name" value="PreATP-grasp_dom_sf"/>
</dbReference>
<organism evidence="7 8">
    <name type="scientific">Chimaeribacter californicus</name>
    <dbReference type="NCBI Taxonomy" id="2060067"/>
    <lineage>
        <taxon>Bacteria</taxon>
        <taxon>Pseudomonadati</taxon>
        <taxon>Pseudomonadota</taxon>
        <taxon>Gammaproteobacteria</taxon>
        <taxon>Enterobacterales</taxon>
        <taxon>Yersiniaceae</taxon>
        <taxon>Chimaeribacter</taxon>
    </lineage>
</organism>
<accession>A0A2N5EA13</accession>
<name>A0A2N5EA13_9GAMM</name>
<dbReference type="UniPathway" id="UPA00074">
    <property type="reaction ID" value="UER00942"/>
</dbReference>
<dbReference type="InterPro" id="IPR011761">
    <property type="entry name" value="ATP-grasp"/>
</dbReference>
<dbReference type="Proteomes" id="UP000234240">
    <property type="component" value="Unassembled WGS sequence"/>
</dbReference>
<dbReference type="InterPro" id="IPR013815">
    <property type="entry name" value="ATP_grasp_subdomain_1"/>
</dbReference>
<dbReference type="RefSeq" id="WP_101815682.1">
    <property type="nucleotide sequence ID" value="NZ_PJZF01000005.1"/>
</dbReference>
<feature type="binding site" evidence="4">
    <location>
        <position position="184"/>
    </location>
    <ligand>
        <name>ATP</name>
        <dbReference type="ChEBI" id="CHEBI:30616"/>
    </ligand>
</feature>
<evidence type="ECO:0000313" key="8">
    <source>
        <dbReference type="Proteomes" id="UP000234240"/>
    </source>
</evidence>
<feature type="binding site" evidence="4">
    <location>
        <begin position="237"/>
        <end position="238"/>
    </location>
    <ligand>
        <name>ATP</name>
        <dbReference type="ChEBI" id="CHEBI:30616"/>
    </ligand>
</feature>
<dbReference type="InterPro" id="IPR011054">
    <property type="entry name" value="Rudment_hybrid_motif"/>
</dbReference>
<keyword evidence="3 4" id="KW-0067">ATP-binding</keyword>
<dbReference type="InterPro" id="IPR003135">
    <property type="entry name" value="ATP-grasp_carboxylate-amine"/>
</dbReference>
<dbReference type="OrthoDB" id="9804625at2"/>
<dbReference type="NCBIfam" id="TIGR01161">
    <property type="entry name" value="purK"/>
    <property type="match status" value="1"/>
</dbReference>
<dbReference type="AlphaFoldDB" id="A0A2N5EA13"/>
<feature type="binding site" evidence="4">
    <location>
        <begin position="153"/>
        <end position="156"/>
    </location>
    <ligand>
        <name>ATP</name>
        <dbReference type="ChEBI" id="CHEBI:30616"/>
    </ligand>
</feature>
<sequence length="354" mass="38941">MKPVCVLGNGQLGRMLRQAGEPLGIAVYPVGLDAEPEAVPFRQSVITAEIERWPETALTRELAGHPAFVNRDIFPRLADRLTQKQLLDQLGLATAPWQLLASAAEWPQVFAALGELAIVKRRVGGYDGRGQWRLRADEAHTLPDDCYGECIVEQGINFSGEVSLVGARAHDGSMVFYPLTHNLHQDGILRTSVALPTPDIALQQQAESMLSAIMQELGYVGVMAMECFVVEGGLLINELAPRVHNSGHWTQDGASISQFELHLRAILNLPLPVPVVSAPSVMVNLIGTDVNIDWLSLPLVNLHWYEKEVRPGRKVGHLNLNDPDRVLITQTLSDLVPMLPEAYRSGIEWAQSKL</sequence>
<dbReference type="PANTHER" id="PTHR11609:SF5">
    <property type="entry name" value="PHOSPHORIBOSYLAMINOIMIDAZOLE CARBOXYLASE"/>
    <property type="match status" value="1"/>
</dbReference>
<evidence type="ECO:0000313" key="7">
    <source>
        <dbReference type="EMBL" id="PLR38737.1"/>
    </source>
</evidence>
<dbReference type="InterPro" id="IPR040686">
    <property type="entry name" value="PurK_C"/>
</dbReference>
<gene>
    <name evidence="4 5" type="primary">purK</name>
    <name evidence="7" type="ORF">CYR55_08290</name>
</gene>
<dbReference type="NCBIfam" id="NF004678">
    <property type="entry name" value="PRK06019.1-4"/>
    <property type="match status" value="1"/>
</dbReference>
<dbReference type="Gene3D" id="3.40.50.20">
    <property type="match status" value="1"/>
</dbReference>
<reference evidence="7 8" key="1">
    <citation type="submission" date="2017-12" db="EMBL/GenBank/DDBJ databases">
        <title>Characterization of six clinical isolates of Enterochimera gen. nov., a novel genus of the Yersiniaciae family and the three species Enterochimera arupensis sp. nov., Enterochimera coloradensis sp. nov, and Enterochimera californica sp. nov.</title>
        <authorList>
            <person name="Rossi A."/>
            <person name="Fisher M."/>
        </authorList>
    </citation>
    <scope>NUCLEOTIDE SEQUENCE [LARGE SCALE GENOMIC DNA]</scope>
    <source>
        <strain evidence="8">2015-Iso6</strain>
    </source>
</reference>
<feature type="binding site" evidence="4">
    <location>
        <begin position="125"/>
        <end position="131"/>
    </location>
    <ligand>
        <name>ATP</name>
        <dbReference type="ChEBI" id="CHEBI:30616"/>
    </ligand>
</feature>
<dbReference type="GO" id="GO:0005524">
    <property type="term" value="F:ATP binding"/>
    <property type="evidence" value="ECO:0007669"/>
    <property type="project" value="UniProtKB-UniRule"/>
</dbReference>
<dbReference type="EC" id="6.3.4.18" evidence="4 5"/>
<comment type="subunit">
    <text evidence="4 5">Homodimer.</text>
</comment>
<comment type="similarity">
    <text evidence="4 5">Belongs to the PurK/PurT family.</text>
</comment>
<feature type="binding site" evidence="4">
    <location>
        <position position="120"/>
    </location>
    <ligand>
        <name>ATP</name>
        <dbReference type="ChEBI" id="CHEBI:30616"/>
    </ligand>
</feature>
<dbReference type="PANTHER" id="PTHR11609">
    <property type="entry name" value="PURINE BIOSYNTHESIS PROTEIN 6/7, PUR6/7"/>
    <property type="match status" value="1"/>
</dbReference>
<dbReference type="FunFam" id="3.30.1490.20:FF:000021">
    <property type="entry name" value="N5-carboxyaminoimidazole ribonucleotide synthase"/>
    <property type="match status" value="1"/>
</dbReference>
<dbReference type="GO" id="GO:0046872">
    <property type="term" value="F:metal ion binding"/>
    <property type="evidence" value="ECO:0007669"/>
    <property type="project" value="InterPro"/>
</dbReference>
<dbReference type="EMBL" id="PJZF01000005">
    <property type="protein sequence ID" value="PLR38737.1"/>
    <property type="molecule type" value="Genomic_DNA"/>
</dbReference>
<dbReference type="Pfam" id="PF17769">
    <property type="entry name" value="PurK_C"/>
    <property type="match status" value="1"/>
</dbReference>
<dbReference type="GO" id="GO:0034028">
    <property type="term" value="F:5-(carboxyamino)imidazole ribonucleotide synthase activity"/>
    <property type="evidence" value="ECO:0007669"/>
    <property type="project" value="UniProtKB-UniRule"/>
</dbReference>